<dbReference type="EMBL" id="JBHRTS010000003">
    <property type="protein sequence ID" value="MFC3193843.1"/>
    <property type="molecule type" value="Genomic_DNA"/>
</dbReference>
<keyword evidence="1" id="KW-0175">Coiled coil</keyword>
<name>A0ABV7JAV8_9GAMM</name>
<gene>
    <name evidence="3" type="ORF">ACFODZ_06290</name>
</gene>
<proteinExistence type="predicted"/>
<feature type="region of interest" description="Disordered" evidence="2">
    <location>
        <begin position="236"/>
        <end position="270"/>
    </location>
</feature>
<dbReference type="Proteomes" id="UP001595533">
    <property type="component" value="Unassembled WGS sequence"/>
</dbReference>
<dbReference type="RefSeq" id="WP_077411361.1">
    <property type="nucleotide sequence ID" value="NZ_JBHRTS010000003.1"/>
</dbReference>
<reference evidence="4" key="1">
    <citation type="journal article" date="2019" name="Int. J. Syst. Evol. Microbiol.">
        <title>The Global Catalogue of Microorganisms (GCM) 10K type strain sequencing project: providing services to taxonomists for standard genome sequencing and annotation.</title>
        <authorList>
            <consortium name="The Broad Institute Genomics Platform"/>
            <consortium name="The Broad Institute Genome Sequencing Center for Infectious Disease"/>
            <person name="Wu L."/>
            <person name="Ma J."/>
        </authorList>
    </citation>
    <scope>NUCLEOTIDE SEQUENCE [LARGE SCALE GENOMIC DNA]</scope>
    <source>
        <strain evidence="4">KCTC 42953</strain>
    </source>
</reference>
<evidence type="ECO:0000313" key="3">
    <source>
        <dbReference type="EMBL" id="MFC3193843.1"/>
    </source>
</evidence>
<dbReference type="InterPro" id="IPR012434">
    <property type="entry name" value="DUF1631"/>
</dbReference>
<sequence length="762" mass="87546">MTAKDPNNIVNISPELKEKLSQGKILPEIHKIYIRGLKPAIRDYYDKLDDSLFDLAEKAESNQLQNEYFTAMREVRKKKDLMVRKFSEHIQQVFKKFKAAKYNYFNKKSAPGVDTGDALSLVDESELDQELAVSNIIEKANTFLHQQLFAFEKRFTLLAAGHELKTHEIPVSPEVTVKSFTETFSHLNVSVTVELIMLKLFERSLIPNLTSPYQEINDFLIKEGIYPNLKFRVGRGGSAPQRMASQPPQDRDADHPQPDLPDYAGNDMTSANPSGAYVTDSHYEMINQFMNRRHIPQNMNIPVFEGNVVDNVLGVLQMEELQNLNSRQHSISPTEVKNELLNRLKSFDQNGEQKQIKQQDEDTIDLVGMLFQFLVEDRNLPHRIQALLGKLQIPYLHLALHDRKVLSNKDNPARKLLDNIAKASVGWTEEDDKKGKFINKIESMVQTILESEYTEIDFSGLIEDFSSFSEKNSKRMQVIEKRTSEKALGQERIMRAKEKTAHVLQKKMKNHSLPELVTELLLTPWANVLILAHLRHQNEPEKIDYYEKFVDKLIYVSVKEKKQMATNAQISHVVDHLSKGLRLVAFDEHSIKEKSKQLYQLLLEINQIEESKDETEHKFVLPQEAFNVAQDAEEKPEIVHFIANRSINDPDQQVEHLEDEHYEKAKAMQTGEWIEFVTEEDTENIRAKLSWISPISNKLLFVNSRGVKVTDKSLDELANDFRCGKANVLQQIPIFDRAMKAIATKMADKEEQEAAKPTDSAG</sequence>
<evidence type="ECO:0000256" key="2">
    <source>
        <dbReference type="SAM" id="MobiDB-lite"/>
    </source>
</evidence>
<organism evidence="3 4">
    <name type="scientific">Marinicella sediminis</name>
    <dbReference type="NCBI Taxonomy" id="1792834"/>
    <lineage>
        <taxon>Bacteria</taxon>
        <taxon>Pseudomonadati</taxon>
        <taxon>Pseudomonadota</taxon>
        <taxon>Gammaproteobacteria</taxon>
        <taxon>Lysobacterales</taxon>
        <taxon>Marinicellaceae</taxon>
        <taxon>Marinicella</taxon>
    </lineage>
</organism>
<accession>A0ABV7JAV8</accession>
<evidence type="ECO:0000256" key="1">
    <source>
        <dbReference type="SAM" id="Coils"/>
    </source>
</evidence>
<protein>
    <submittedName>
        <fullName evidence="3">DUF1631 domain-containing protein</fullName>
    </submittedName>
</protein>
<dbReference type="Pfam" id="PF07793">
    <property type="entry name" value="DUF1631"/>
    <property type="match status" value="1"/>
</dbReference>
<comment type="caution">
    <text evidence="3">The sequence shown here is derived from an EMBL/GenBank/DDBJ whole genome shotgun (WGS) entry which is preliminary data.</text>
</comment>
<evidence type="ECO:0000313" key="4">
    <source>
        <dbReference type="Proteomes" id="UP001595533"/>
    </source>
</evidence>
<feature type="coiled-coil region" evidence="1">
    <location>
        <begin position="591"/>
        <end position="618"/>
    </location>
</feature>
<keyword evidence="4" id="KW-1185">Reference proteome</keyword>